<name>A0A4D6MPM1_VIGUN</name>
<accession>A0A4D6MPM1</accession>
<reference evidence="2 3" key="1">
    <citation type="submission" date="2019-04" db="EMBL/GenBank/DDBJ databases">
        <title>An improved genome assembly and genetic linkage map for asparagus bean, Vigna unguiculata ssp. sesquipedialis.</title>
        <authorList>
            <person name="Xia Q."/>
            <person name="Zhang R."/>
            <person name="Dong Y."/>
        </authorList>
    </citation>
    <scope>NUCLEOTIDE SEQUENCE [LARGE SCALE GENOMIC DNA]</scope>
    <source>
        <tissue evidence="2">Leaf</tissue>
    </source>
</reference>
<feature type="region of interest" description="Disordered" evidence="1">
    <location>
        <begin position="211"/>
        <end position="234"/>
    </location>
</feature>
<sequence>MLRAGRYVAGGSCVLDYKRGGWCALLVFFITLCCETWIRGCCAMSGSLHSHNVHLALRFASFSFLLSPSFHPKSLHSHNVHSPLRPLTSPFSLFLLSPFSFISPLSPFSFLLDLCLHLHREQPIIRFLDPCLWPGINIGAPSLLPLPNSSNCSPCRASTSPPQSLTSLPPWSAKANVSDAVSTSLFPSWQSLLLDTNNTNPTPKTCVHLLATTNDTDTRRRPYRRPRRPSLRHA</sequence>
<evidence type="ECO:0000313" key="3">
    <source>
        <dbReference type="Proteomes" id="UP000501690"/>
    </source>
</evidence>
<dbReference type="EMBL" id="CP039352">
    <property type="protein sequence ID" value="QCE02988.1"/>
    <property type="molecule type" value="Genomic_DNA"/>
</dbReference>
<dbReference type="Proteomes" id="UP000501690">
    <property type="component" value="Linkage Group LG8"/>
</dbReference>
<gene>
    <name evidence="2" type="ORF">DEO72_LG8g1005</name>
</gene>
<keyword evidence="3" id="KW-1185">Reference proteome</keyword>
<protein>
    <submittedName>
        <fullName evidence="2">Uncharacterized protein</fullName>
    </submittedName>
</protein>
<proteinExistence type="predicted"/>
<dbReference type="AlphaFoldDB" id="A0A4D6MPM1"/>
<organism evidence="2 3">
    <name type="scientific">Vigna unguiculata</name>
    <name type="common">Cowpea</name>
    <dbReference type="NCBI Taxonomy" id="3917"/>
    <lineage>
        <taxon>Eukaryota</taxon>
        <taxon>Viridiplantae</taxon>
        <taxon>Streptophyta</taxon>
        <taxon>Embryophyta</taxon>
        <taxon>Tracheophyta</taxon>
        <taxon>Spermatophyta</taxon>
        <taxon>Magnoliopsida</taxon>
        <taxon>eudicotyledons</taxon>
        <taxon>Gunneridae</taxon>
        <taxon>Pentapetalae</taxon>
        <taxon>rosids</taxon>
        <taxon>fabids</taxon>
        <taxon>Fabales</taxon>
        <taxon>Fabaceae</taxon>
        <taxon>Papilionoideae</taxon>
        <taxon>50 kb inversion clade</taxon>
        <taxon>NPAAA clade</taxon>
        <taxon>indigoferoid/millettioid clade</taxon>
        <taxon>Phaseoleae</taxon>
        <taxon>Vigna</taxon>
    </lineage>
</organism>
<feature type="compositionally biased region" description="Basic residues" evidence="1">
    <location>
        <begin position="221"/>
        <end position="234"/>
    </location>
</feature>
<evidence type="ECO:0000313" key="2">
    <source>
        <dbReference type="EMBL" id="QCE02988.1"/>
    </source>
</evidence>
<evidence type="ECO:0000256" key="1">
    <source>
        <dbReference type="SAM" id="MobiDB-lite"/>
    </source>
</evidence>